<sequence length="198" mass="21445">MGTEETMRPRLSKSFLPLLVICAILSPGPAAAAAFDYAHFNKECGLRLAYGKSTRKADVKLYSLLPRWGIFLVRPGSILAGLGLSLVLEGTFSIAEAEDTGWELGLVPMLKVSLPLGHKALLFLEGGAGVMLENINTPAVAHTFNFASQIGGGVDLALTRRWALSLAYRFRHSSNAGIYAENSSFNVNLFQIGLVYYH</sequence>
<comment type="caution">
    <text evidence="2">The sequence shown here is derived from an EMBL/GenBank/DDBJ whole genome shotgun (WGS) entry which is preliminary data.</text>
</comment>
<evidence type="ECO:0000256" key="1">
    <source>
        <dbReference type="SAM" id="SignalP"/>
    </source>
</evidence>
<keyword evidence="2" id="KW-0378">Hydrolase</keyword>
<reference evidence="2" key="1">
    <citation type="journal article" date="2020" name="mSystems">
        <title>Genome- and Community-Level Interaction Insights into Carbon Utilization and Element Cycling Functions of Hydrothermarchaeota in Hydrothermal Sediment.</title>
        <authorList>
            <person name="Zhou Z."/>
            <person name="Liu Y."/>
            <person name="Xu W."/>
            <person name="Pan J."/>
            <person name="Luo Z.H."/>
            <person name="Li M."/>
        </authorList>
    </citation>
    <scope>NUCLEOTIDE SEQUENCE [LARGE SCALE GENOMIC DNA]</scope>
    <source>
        <strain evidence="2">SpSt-776</strain>
    </source>
</reference>
<dbReference type="Gene3D" id="2.40.160.20">
    <property type="match status" value="1"/>
</dbReference>
<dbReference type="InterPro" id="IPR011250">
    <property type="entry name" value="OMP/PagP_B-barrel"/>
</dbReference>
<name>A0A7C3SIT9_9BACT</name>
<dbReference type="EMBL" id="DTHB01000042">
    <property type="protein sequence ID" value="HGB14620.1"/>
    <property type="molecule type" value="Genomic_DNA"/>
</dbReference>
<dbReference type="GO" id="GO:0016787">
    <property type="term" value="F:hydrolase activity"/>
    <property type="evidence" value="ECO:0007669"/>
    <property type="project" value="UniProtKB-KW"/>
</dbReference>
<protein>
    <submittedName>
        <fullName evidence="2">Acyloxyacyl hydrolase</fullName>
    </submittedName>
</protein>
<proteinExistence type="predicted"/>
<dbReference type="Pfam" id="PF09411">
    <property type="entry name" value="PagL"/>
    <property type="match status" value="1"/>
</dbReference>
<keyword evidence="1" id="KW-0732">Signal</keyword>
<evidence type="ECO:0000313" key="2">
    <source>
        <dbReference type="EMBL" id="HGB14620.1"/>
    </source>
</evidence>
<feature type="chain" id="PRO_5028287245" evidence="1">
    <location>
        <begin position="33"/>
        <end position="198"/>
    </location>
</feature>
<dbReference type="SUPFAM" id="SSF56925">
    <property type="entry name" value="OMPA-like"/>
    <property type="match status" value="1"/>
</dbReference>
<feature type="signal peptide" evidence="1">
    <location>
        <begin position="1"/>
        <end position="32"/>
    </location>
</feature>
<accession>A0A7C3SIT9</accession>
<dbReference type="InterPro" id="IPR018550">
    <property type="entry name" value="Lipid-A_deacylase-rel"/>
</dbReference>
<dbReference type="AlphaFoldDB" id="A0A7C3SIT9"/>
<gene>
    <name evidence="2" type="ORF">ENV62_05220</name>
</gene>
<organism evidence="2">
    <name type="scientific">Desulfobacca acetoxidans</name>
    <dbReference type="NCBI Taxonomy" id="60893"/>
    <lineage>
        <taxon>Bacteria</taxon>
        <taxon>Pseudomonadati</taxon>
        <taxon>Thermodesulfobacteriota</taxon>
        <taxon>Desulfobaccia</taxon>
        <taxon>Desulfobaccales</taxon>
        <taxon>Desulfobaccaceae</taxon>
        <taxon>Desulfobacca</taxon>
    </lineage>
</organism>